<dbReference type="Proteomes" id="UP000613580">
    <property type="component" value="Unassembled WGS sequence"/>
</dbReference>
<feature type="signal peptide" evidence="1">
    <location>
        <begin position="1"/>
        <end position="18"/>
    </location>
</feature>
<dbReference type="Pfam" id="PF13380">
    <property type="entry name" value="CoA_binding_2"/>
    <property type="match status" value="1"/>
</dbReference>
<name>A0A8H6TUR5_MYCCL</name>
<keyword evidence="4" id="KW-1185">Reference proteome</keyword>
<dbReference type="PANTHER" id="PTHR33303">
    <property type="entry name" value="CYTOPLASMIC PROTEIN-RELATED"/>
    <property type="match status" value="1"/>
</dbReference>
<dbReference type="InterPro" id="IPR036291">
    <property type="entry name" value="NAD(P)-bd_dom_sf"/>
</dbReference>
<evidence type="ECO:0000313" key="4">
    <source>
        <dbReference type="Proteomes" id="UP000613580"/>
    </source>
</evidence>
<gene>
    <name evidence="3" type="ORF">HMN09_00091300</name>
</gene>
<dbReference type="PANTHER" id="PTHR33303:SF2">
    <property type="entry name" value="COA-BINDING DOMAIN-CONTAINING PROTEIN"/>
    <property type="match status" value="1"/>
</dbReference>
<comment type="caution">
    <text evidence="3">The sequence shown here is derived from an EMBL/GenBank/DDBJ whole genome shotgun (WGS) entry which is preliminary data.</text>
</comment>
<accession>A0A8H6TUR5</accession>
<dbReference type="EMBL" id="JACAZE010000001">
    <property type="protein sequence ID" value="KAF7323111.1"/>
    <property type="molecule type" value="Genomic_DNA"/>
</dbReference>
<sequence length="145" mass="15356">MATLFQLQRLFLSSPAFAVVGASKNTSKYGTKADFLRAALHRGLPVTPVHPRESELEGLKTVSSINELATPTQTSISIITPPAVTLTILQSALELGVPALWLQPGAADDTVDAFIKEKGLQDRVIYGGADGPCIMVQGDGVRAQL</sequence>
<evidence type="ECO:0000313" key="3">
    <source>
        <dbReference type="EMBL" id="KAF7323111.1"/>
    </source>
</evidence>
<proteinExistence type="predicted"/>
<dbReference type="Gene3D" id="3.40.50.720">
    <property type="entry name" value="NAD(P)-binding Rossmann-like Domain"/>
    <property type="match status" value="1"/>
</dbReference>
<dbReference type="InterPro" id="IPR003781">
    <property type="entry name" value="CoA-bd"/>
</dbReference>
<evidence type="ECO:0000259" key="2">
    <source>
        <dbReference type="SMART" id="SM00881"/>
    </source>
</evidence>
<dbReference type="OrthoDB" id="5138418at2759"/>
<dbReference type="SMART" id="SM00881">
    <property type="entry name" value="CoA_binding"/>
    <property type="match status" value="1"/>
</dbReference>
<protein>
    <submittedName>
        <fullName evidence="3">NAD(P)-binding protein</fullName>
    </submittedName>
</protein>
<dbReference type="SUPFAM" id="SSF51735">
    <property type="entry name" value="NAD(P)-binding Rossmann-fold domains"/>
    <property type="match status" value="1"/>
</dbReference>
<evidence type="ECO:0000256" key="1">
    <source>
        <dbReference type="SAM" id="SignalP"/>
    </source>
</evidence>
<dbReference type="AlphaFoldDB" id="A0A8H6TUR5"/>
<organism evidence="3 4">
    <name type="scientific">Mycena chlorophos</name>
    <name type="common">Agaric fungus</name>
    <name type="synonym">Agaricus chlorophos</name>
    <dbReference type="NCBI Taxonomy" id="658473"/>
    <lineage>
        <taxon>Eukaryota</taxon>
        <taxon>Fungi</taxon>
        <taxon>Dikarya</taxon>
        <taxon>Basidiomycota</taxon>
        <taxon>Agaricomycotina</taxon>
        <taxon>Agaricomycetes</taxon>
        <taxon>Agaricomycetidae</taxon>
        <taxon>Agaricales</taxon>
        <taxon>Marasmiineae</taxon>
        <taxon>Mycenaceae</taxon>
        <taxon>Mycena</taxon>
    </lineage>
</organism>
<feature type="chain" id="PRO_5034585914" evidence="1">
    <location>
        <begin position="19"/>
        <end position="145"/>
    </location>
</feature>
<feature type="domain" description="CoA-binding" evidence="2">
    <location>
        <begin position="11"/>
        <end position="106"/>
    </location>
</feature>
<keyword evidence="1" id="KW-0732">Signal</keyword>
<reference evidence="3" key="1">
    <citation type="submission" date="2020-05" db="EMBL/GenBank/DDBJ databases">
        <title>Mycena genomes resolve the evolution of fungal bioluminescence.</title>
        <authorList>
            <person name="Tsai I.J."/>
        </authorList>
    </citation>
    <scope>NUCLEOTIDE SEQUENCE</scope>
    <source>
        <strain evidence="3">110903Hualien_Pintung</strain>
    </source>
</reference>